<dbReference type="EC" id="6.3.1.1" evidence="7 8"/>
<dbReference type="OrthoDB" id="9766088at2"/>
<evidence type="ECO:0000256" key="1">
    <source>
        <dbReference type="ARBA" id="ARBA00022490"/>
    </source>
</evidence>
<evidence type="ECO:0000259" key="9">
    <source>
        <dbReference type="PROSITE" id="PS50862"/>
    </source>
</evidence>
<dbReference type="PANTHER" id="PTHR30073">
    <property type="entry name" value="ASPARTATE--AMMONIA LIGASE"/>
    <property type="match status" value="1"/>
</dbReference>
<comment type="catalytic activity">
    <reaction evidence="7">
        <text>L-aspartate + NH4(+) + ATP = L-asparagine + AMP + diphosphate + H(+)</text>
        <dbReference type="Rhea" id="RHEA:11372"/>
        <dbReference type="ChEBI" id="CHEBI:15378"/>
        <dbReference type="ChEBI" id="CHEBI:28938"/>
        <dbReference type="ChEBI" id="CHEBI:29991"/>
        <dbReference type="ChEBI" id="CHEBI:30616"/>
        <dbReference type="ChEBI" id="CHEBI:33019"/>
        <dbReference type="ChEBI" id="CHEBI:58048"/>
        <dbReference type="ChEBI" id="CHEBI:456215"/>
        <dbReference type="EC" id="6.3.1.1"/>
    </reaction>
</comment>
<evidence type="ECO:0000256" key="6">
    <source>
        <dbReference type="ARBA" id="ARBA00022888"/>
    </source>
</evidence>
<accession>A0A1Y4MK60</accession>
<dbReference type="Proteomes" id="UP000260828">
    <property type="component" value="Unassembled WGS sequence"/>
</dbReference>
<dbReference type="GO" id="GO:0004071">
    <property type="term" value="F:aspartate-ammonia ligase activity"/>
    <property type="evidence" value="ECO:0007669"/>
    <property type="project" value="UniProtKB-UniRule"/>
</dbReference>
<dbReference type="GO" id="GO:0140096">
    <property type="term" value="F:catalytic activity, acting on a protein"/>
    <property type="evidence" value="ECO:0007669"/>
    <property type="project" value="UniProtKB-ARBA"/>
</dbReference>
<evidence type="ECO:0000256" key="7">
    <source>
        <dbReference type="HAMAP-Rule" id="MF_00555"/>
    </source>
</evidence>
<evidence type="ECO:0000256" key="4">
    <source>
        <dbReference type="ARBA" id="ARBA00022741"/>
    </source>
</evidence>
<evidence type="ECO:0000313" key="12">
    <source>
        <dbReference type="Proteomes" id="UP000196386"/>
    </source>
</evidence>
<evidence type="ECO:0000313" key="13">
    <source>
        <dbReference type="Proteomes" id="UP000260828"/>
    </source>
</evidence>
<dbReference type="InterPro" id="IPR004618">
    <property type="entry name" value="AsnA"/>
</dbReference>
<dbReference type="GO" id="GO:0005829">
    <property type="term" value="C:cytosol"/>
    <property type="evidence" value="ECO:0007669"/>
    <property type="project" value="TreeGrafter"/>
</dbReference>
<dbReference type="HAMAP" id="MF_00555">
    <property type="entry name" value="AsnA"/>
    <property type="match status" value="1"/>
</dbReference>
<reference evidence="12" key="1">
    <citation type="submission" date="2017-04" db="EMBL/GenBank/DDBJ databases">
        <title>Function of individual gut microbiota members based on whole genome sequencing of pure cultures obtained from chicken caecum.</title>
        <authorList>
            <person name="Medvecky M."/>
            <person name="Cejkova D."/>
            <person name="Polansky O."/>
            <person name="Karasova D."/>
            <person name="Kubasova T."/>
            <person name="Cizek A."/>
            <person name="Rychlik I."/>
        </authorList>
    </citation>
    <scope>NUCLEOTIDE SEQUENCE [LARGE SCALE GENOMIC DNA]</scope>
    <source>
        <strain evidence="12">An175</strain>
    </source>
</reference>
<dbReference type="SUPFAM" id="SSF55681">
    <property type="entry name" value="Class II aaRS and biotin synthetases"/>
    <property type="match status" value="1"/>
</dbReference>
<evidence type="ECO:0000256" key="3">
    <source>
        <dbReference type="ARBA" id="ARBA00022605"/>
    </source>
</evidence>
<proteinExistence type="inferred from homology"/>
<evidence type="ECO:0000313" key="11">
    <source>
        <dbReference type="EMBL" id="RGE67058.1"/>
    </source>
</evidence>
<feature type="domain" description="Aminoacyl-transfer RNA synthetases class-II family profile" evidence="9">
    <location>
        <begin position="119"/>
        <end position="328"/>
    </location>
</feature>
<dbReference type="GO" id="GO:0016740">
    <property type="term" value="F:transferase activity"/>
    <property type="evidence" value="ECO:0007669"/>
    <property type="project" value="UniProtKB-ARBA"/>
</dbReference>
<keyword evidence="3 7" id="KW-0028">Amino-acid biosynthesis</keyword>
<reference evidence="11 13" key="3">
    <citation type="submission" date="2018-08" db="EMBL/GenBank/DDBJ databases">
        <title>A genome reference for cultivated species of the human gut microbiota.</title>
        <authorList>
            <person name="Zou Y."/>
            <person name="Xue W."/>
            <person name="Luo G."/>
        </authorList>
    </citation>
    <scope>NUCLEOTIDE SEQUENCE [LARGE SCALE GENOMIC DNA]</scope>
    <source>
        <strain evidence="11 13">TF05-12AC</strain>
    </source>
</reference>
<dbReference type="PROSITE" id="PS50862">
    <property type="entry name" value="AA_TRNA_LIGASE_II"/>
    <property type="match status" value="1"/>
</dbReference>
<keyword evidence="6 7" id="KW-0061">Asparagine biosynthesis</keyword>
<dbReference type="PANTHER" id="PTHR30073:SF5">
    <property type="entry name" value="ASPARTATE--AMMONIA LIGASE"/>
    <property type="match status" value="1"/>
</dbReference>
<keyword evidence="5 7" id="KW-0067">ATP-binding</keyword>
<dbReference type="InterPro" id="IPR045864">
    <property type="entry name" value="aa-tRNA-synth_II/BPL/LPL"/>
</dbReference>
<evidence type="ECO:0000256" key="8">
    <source>
        <dbReference type="NCBIfam" id="TIGR00669"/>
    </source>
</evidence>
<gene>
    <name evidence="7" type="primary">asnA</name>
    <name evidence="10" type="ORF">B5F11_10430</name>
    <name evidence="11" type="ORF">DXC40_12045</name>
</gene>
<keyword evidence="4 7" id="KW-0547">Nucleotide-binding</keyword>
<evidence type="ECO:0000256" key="2">
    <source>
        <dbReference type="ARBA" id="ARBA00022598"/>
    </source>
</evidence>
<dbReference type="AlphaFoldDB" id="A0A1Y4MK60"/>
<keyword evidence="1 7" id="KW-0963">Cytoplasm</keyword>
<dbReference type="Gene3D" id="3.30.930.10">
    <property type="entry name" value="Bira Bifunctional Protein, Domain 2"/>
    <property type="match status" value="1"/>
</dbReference>
<dbReference type="Pfam" id="PF03590">
    <property type="entry name" value="AsnA"/>
    <property type="match status" value="1"/>
</dbReference>
<comment type="pathway">
    <text evidence="7">Amino-acid biosynthesis; L-asparagine biosynthesis; L-asparagine from L-aspartate (ammonia route): step 1/1.</text>
</comment>
<reference evidence="10" key="2">
    <citation type="journal article" date="2018" name="BMC Genomics">
        <title>Whole genome sequencing and function prediction of 133 gut anaerobes isolated from chicken caecum in pure cultures.</title>
        <authorList>
            <person name="Medvecky M."/>
            <person name="Cejkova D."/>
            <person name="Polansky O."/>
            <person name="Karasova D."/>
            <person name="Kubasova T."/>
            <person name="Cizek A."/>
            <person name="Rychlik I."/>
        </authorList>
    </citation>
    <scope>NUCLEOTIDE SEQUENCE</scope>
    <source>
        <strain evidence="10">An175</strain>
    </source>
</reference>
<comment type="similarity">
    <text evidence="7">Belongs to the class-II aminoacyl-tRNA synthetase family. AsnA subfamily.</text>
</comment>
<comment type="subcellular location">
    <subcellularLocation>
        <location evidence="7">Cytoplasm</location>
    </subcellularLocation>
</comment>
<name>A0A1Y4MK60_9FIRM</name>
<dbReference type="PIRSF" id="PIRSF001555">
    <property type="entry name" value="Asp_ammon_ligase"/>
    <property type="match status" value="1"/>
</dbReference>
<dbReference type="InterPro" id="IPR006195">
    <property type="entry name" value="aa-tRNA-synth_II"/>
</dbReference>
<sequence length="343" mass="38554">MGDFLFMSVKNLMLPEHYFSKLDIMETEIAIKLAKDTFERELARALTLTRVSAPLFVRPETGLNDDLNGVERPVQFDILDLGADVQIVHSLAKWKRMALGRYGFAPQTGLYTDMNAIRRDEELDNLHSVYVDQWDWEKVITREQRTMETVEDAVRSIMGALCKTQNVLADAFTALERFLPEQISFVTSQQLEDEYPELTPKERENAAAQKYGAVFVSQIGGKLRSGKPHDGRAPDYDDWSLNGDILIWYPVLGRALEISSMGIRVDAAALKRQLETAGCMQRAGLPFHRMLLEDRLPLTMGGGIGQSRICMALLQKAHIGEVQASVWPDDMHDACAASGIHLL</sequence>
<evidence type="ECO:0000256" key="5">
    <source>
        <dbReference type="ARBA" id="ARBA00022840"/>
    </source>
</evidence>
<dbReference type="GO" id="GO:0070981">
    <property type="term" value="P:L-asparagine biosynthetic process"/>
    <property type="evidence" value="ECO:0007669"/>
    <property type="project" value="UniProtKB-UniRule"/>
</dbReference>
<dbReference type="EMBL" id="NFKP01000012">
    <property type="protein sequence ID" value="OUP69135.1"/>
    <property type="molecule type" value="Genomic_DNA"/>
</dbReference>
<evidence type="ECO:0000313" key="10">
    <source>
        <dbReference type="EMBL" id="OUP69135.1"/>
    </source>
</evidence>
<dbReference type="Proteomes" id="UP000196386">
    <property type="component" value="Unassembled WGS sequence"/>
</dbReference>
<dbReference type="NCBIfam" id="TIGR00669">
    <property type="entry name" value="asnA"/>
    <property type="match status" value="1"/>
</dbReference>
<dbReference type="GO" id="GO:0005524">
    <property type="term" value="F:ATP binding"/>
    <property type="evidence" value="ECO:0007669"/>
    <property type="project" value="UniProtKB-UniRule"/>
</dbReference>
<organism evidence="10 12">
    <name type="scientific">Anaerotruncus colihominis</name>
    <dbReference type="NCBI Taxonomy" id="169435"/>
    <lineage>
        <taxon>Bacteria</taxon>
        <taxon>Bacillati</taxon>
        <taxon>Bacillota</taxon>
        <taxon>Clostridia</taxon>
        <taxon>Eubacteriales</taxon>
        <taxon>Oscillospiraceae</taxon>
        <taxon>Anaerotruncus</taxon>
    </lineage>
</organism>
<keyword evidence="2 7" id="KW-0436">Ligase</keyword>
<protein>
    <recommendedName>
        <fullName evidence="7 8">Aspartate--ammonia ligase</fullName>
        <ecNumber evidence="7 8">6.3.1.1</ecNumber>
    </recommendedName>
    <alternativeName>
        <fullName evidence="7">Asparagine synthetase A</fullName>
    </alternativeName>
</protein>
<comment type="caution">
    <text evidence="10">The sequence shown here is derived from an EMBL/GenBank/DDBJ whole genome shotgun (WGS) entry which is preliminary data.</text>
</comment>
<dbReference type="EMBL" id="QVME01000006">
    <property type="protein sequence ID" value="RGE67058.1"/>
    <property type="molecule type" value="Genomic_DNA"/>
</dbReference>
<dbReference type="UniPathway" id="UPA00134">
    <property type="reaction ID" value="UER00194"/>
</dbReference>